<dbReference type="Proteomes" id="UP000327157">
    <property type="component" value="Chromosome 6"/>
</dbReference>
<dbReference type="PANTHER" id="PTHR48006">
    <property type="entry name" value="LEUCINE-RICH REPEAT-CONTAINING PROTEIN DDB_G0281931-RELATED"/>
    <property type="match status" value="1"/>
</dbReference>
<reference evidence="3" key="2">
    <citation type="submission" date="2019-10" db="EMBL/GenBank/DDBJ databases">
        <title>A de novo genome assembly of a pear dwarfing rootstock.</title>
        <authorList>
            <person name="Wang F."/>
            <person name="Wang J."/>
            <person name="Li S."/>
            <person name="Zhang Y."/>
            <person name="Fang M."/>
            <person name="Ma L."/>
            <person name="Zhao Y."/>
            <person name="Jiang S."/>
        </authorList>
    </citation>
    <scope>NUCLEOTIDE SEQUENCE [LARGE SCALE GENOMIC DNA]</scope>
</reference>
<keyword evidence="2" id="KW-0418">Kinase</keyword>
<sequence length="81" mass="9317">MALEYEILGHLTDKANVYSFGIILLEAHVLKSERKLMNLLDPRLGSKFNNEEMMATINVDFHYCNSTTMLRPTMFAVVSMF</sequence>
<organism evidence="2 3">
    <name type="scientific">Pyrus ussuriensis x Pyrus communis</name>
    <dbReference type="NCBI Taxonomy" id="2448454"/>
    <lineage>
        <taxon>Eukaryota</taxon>
        <taxon>Viridiplantae</taxon>
        <taxon>Streptophyta</taxon>
        <taxon>Embryophyta</taxon>
        <taxon>Tracheophyta</taxon>
        <taxon>Spermatophyta</taxon>
        <taxon>Magnoliopsida</taxon>
        <taxon>eudicotyledons</taxon>
        <taxon>Gunneridae</taxon>
        <taxon>Pentapetalae</taxon>
        <taxon>rosids</taxon>
        <taxon>fabids</taxon>
        <taxon>Rosales</taxon>
        <taxon>Rosaceae</taxon>
        <taxon>Amygdaloideae</taxon>
        <taxon>Maleae</taxon>
        <taxon>Pyrus</taxon>
    </lineage>
</organism>
<name>A0A5N5IA48_9ROSA</name>
<comment type="caution">
    <text evidence="2">The sequence shown here is derived from an EMBL/GenBank/DDBJ whole genome shotgun (WGS) entry which is preliminary data.</text>
</comment>
<gene>
    <name evidence="2" type="ORF">D8674_028591</name>
</gene>
<dbReference type="InterPro" id="IPR051824">
    <property type="entry name" value="LRR_Rcpt-Like_S/T_Kinase"/>
</dbReference>
<dbReference type="GO" id="GO:0016020">
    <property type="term" value="C:membrane"/>
    <property type="evidence" value="ECO:0007669"/>
    <property type="project" value="UniProtKB-SubCell"/>
</dbReference>
<evidence type="ECO:0000313" key="3">
    <source>
        <dbReference type="Proteomes" id="UP000327157"/>
    </source>
</evidence>
<dbReference type="GO" id="GO:0016301">
    <property type="term" value="F:kinase activity"/>
    <property type="evidence" value="ECO:0007669"/>
    <property type="project" value="UniProtKB-KW"/>
</dbReference>
<accession>A0A5N5IA48</accession>
<reference evidence="2 3" key="3">
    <citation type="submission" date="2019-11" db="EMBL/GenBank/DDBJ databases">
        <title>A de novo genome assembly of a pear dwarfing rootstock.</title>
        <authorList>
            <person name="Wang F."/>
            <person name="Wang J."/>
            <person name="Li S."/>
            <person name="Zhang Y."/>
            <person name="Fang M."/>
            <person name="Ma L."/>
            <person name="Zhao Y."/>
            <person name="Jiang S."/>
        </authorList>
    </citation>
    <scope>NUCLEOTIDE SEQUENCE [LARGE SCALE GENOMIC DNA]</scope>
    <source>
        <strain evidence="2">S2</strain>
        <tissue evidence="2">Leaf</tissue>
    </source>
</reference>
<reference evidence="2 3" key="1">
    <citation type="submission" date="2019-09" db="EMBL/GenBank/DDBJ databases">
        <authorList>
            <person name="Ou C."/>
        </authorList>
    </citation>
    <scope>NUCLEOTIDE SEQUENCE [LARGE SCALE GENOMIC DNA]</scope>
    <source>
        <strain evidence="2">S2</strain>
        <tissue evidence="2">Leaf</tissue>
    </source>
</reference>
<protein>
    <submittedName>
        <fullName evidence="2">LRR receptor-like serine/threonine-protein kinase</fullName>
    </submittedName>
</protein>
<dbReference type="AlphaFoldDB" id="A0A5N5IA48"/>
<comment type="subcellular location">
    <subcellularLocation>
        <location evidence="1">Membrane</location>
        <topology evidence="1">Single-pass type I membrane protein</topology>
    </subcellularLocation>
</comment>
<evidence type="ECO:0000313" key="2">
    <source>
        <dbReference type="EMBL" id="KAB2632344.1"/>
    </source>
</evidence>
<dbReference type="OrthoDB" id="1166039at2759"/>
<keyword evidence="2" id="KW-0808">Transferase</keyword>
<dbReference type="Gene3D" id="1.10.510.10">
    <property type="entry name" value="Transferase(Phosphotransferase) domain 1"/>
    <property type="match status" value="1"/>
</dbReference>
<proteinExistence type="predicted"/>
<dbReference type="SUPFAM" id="SSF56112">
    <property type="entry name" value="Protein kinase-like (PK-like)"/>
    <property type="match status" value="1"/>
</dbReference>
<keyword evidence="3" id="KW-1185">Reference proteome</keyword>
<keyword evidence="2" id="KW-0675">Receptor</keyword>
<dbReference type="PANTHER" id="PTHR48006:SF81">
    <property type="entry name" value="PROTEIN KINASE DOMAIN-CONTAINING PROTEIN"/>
    <property type="match status" value="1"/>
</dbReference>
<dbReference type="EMBL" id="SMOL01000120">
    <property type="protein sequence ID" value="KAB2632344.1"/>
    <property type="molecule type" value="Genomic_DNA"/>
</dbReference>
<evidence type="ECO:0000256" key="1">
    <source>
        <dbReference type="ARBA" id="ARBA00004479"/>
    </source>
</evidence>
<dbReference type="InterPro" id="IPR011009">
    <property type="entry name" value="Kinase-like_dom_sf"/>
</dbReference>